<name>Q1ITK0_KORVE</name>
<proteinExistence type="predicted"/>
<dbReference type="PANTHER" id="PTHR30600:SF4">
    <property type="entry name" value="CYTOCHROME C DOMAIN-CONTAINING PROTEIN"/>
    <property type="match status" value="1"/>
</dbReference>
<dbReference type="RefSeq" id="WP_011521602.1">
    <property type="nucleotide sequence ID" value="NC_008009.1"/>
</dbReference>
<evidence type="ECO:0000256" key="6">
    <source>
        <dbReference type="SAM" id="SignalP"/>
    </source>
</evidence>
<keyword evidence="6" id="KW-0732">Signal</keyword>
<feature type="signal peptide" evidence="6">
    <location>
        <begin position="1"/>
        <end position="24"/>
    </location>
</feature>
<evidence type="ECO:0000256" key="3">
    <source>
        <dbReference type="ARBA" id="ARBA00023004"/>
    </source>
</evidence>
<dbReference type="GO" id="GO:0046872">
    <property type="term" value="F:metal ion binding"/>
    <property type="evidence" value="ECO:0007669"/>
    <property type="project" value="UniProtKB-KW"/>
</dbReference>
<evidence type="ECO:0000256" key="4">
    <source>
        <dbReference type="PROSITE-ProRule" id="PRU00433"/>
    </source>
</evidence>
<dbReference type="GO" id="GO:0004130">
    <property type="term" value="F:cytochrome-c peroxidase activity"/>
    <property type="evidence" value="ECO:0007669"/>
    <property type="project" value="TreeGrafter"/>
</dbReference>
<feature type="chain" id="PRO_5004191738" evidence="6">
    <location>
        <begin position="25"/>
        <end position="511"/>
    </location>
</feature>
<evidence type="ECO:0000313" key="8">
    <source>
        <dbReference type="EMBL" id="ABF39800.1"/>
    </source>
</evidence>
<reference evidence="8 9" key="1">
    <citation type="journal article" date="2009" name="Appl. Environ. Microbiol.">
        <title>Three genomes from the phylum Acidobacteria provide insight into the lifestyles of these microorganisms in soils.</title>
        <authorList>
            <person name="Ward N.L."/>
            <person name="Challacombe J.F."/>
            <person name="Janssen P.H."/>
            <person name="Henrissat B."/>
            <person name="Coutinho P.M."/>
            <person name="Wu M."/>
            <person name="Xie G."/>
            <person name="Haft D.H."/>
            <person name="Sait M."/>
            <person name="Badger J."/>
            <person name="Barabote R.D."/>
            <person name="Bradley B."/>
            <person name="Brettin T.S."/>
            <person name="Brinkac L.M."/>
            <person name="Bruce D."/>
            <person name="Creasy T."/>
            <person name="Daugherty S.C."/>
            <person name="Davidsen T.M."/>
            <person name="DeBoy R.T."/>
            <person name="Detter J.C."/>
            <person name="Dodson R.J."/>
            <person name="Durkin A.S."/>
            <person name="Ganapathy A."/>
            <person name="Gwinn-Giglio M."/>
            <person name="Han C.S."/>
            <person name="Khouri H."/>
            <person name="Kiss H."/>
            <person name="Kothari S.P."/>
            <person name="Madupu R."/>
            <person name="Nelson K.E."/>
            <person name="Nelson W.C."/>
            <person name="Paulsen I."/>
            <person name="Penn K."/>
            <person name="Ren Q."/>
            <person name="Rosovitz M.J."/>
            <person name="Selengut J.D."/>
            <person name="Shrivastava S."/>
            <person name="Sullivan S.A."/>
            <person name="Tapia R."/>
            <person name="Thompson L.S."/>
            <person name="Watkins K.L."/>
            <person name="Yang Q."/>
            <person name="Yu C."/>
            <person name="Zafar N."/>
            <person name="Zhou L."/>
            <person name="Kuske C.R."/>
        </authorList>
    </citation>
    <scope>NUCLEOTIDE SEQUENCE [LARGE SCALE GENOMIC DNA]</scope>
    <source>
        <strain evidence="8 9">Ellin345</strain>
    </source>
</reference>
<keyword evidence="9" id="KW-1185">Reference proteome</keyword>
<protein>
    <submittedName>
        <fullName evidence="8">Thiol oxidoreductase-like protein</fullName>
    </submittedName>
</protein>
<dbReference type="GO" id="GO:0020037">
    <property type="term" value="F:heme binding"/>
    <property type="evidence" value="ECO:0007669"/>
    <property type="project" value="InterPro"/>
</dbReference>
<dbReference type="SUPFAM" id="SSF46626">
    <property type="entry name" value="Cytochrome c"/>
    <property type="match status" value="1"/>
</dbReference>
<feature type="compositionally biased region" description="Basic and acidic residues" evidence="5">
    <location>
        <begin position="314"/>
        <end position="330"/>
    </location>
</feature>
<dbReference type="Gene3D" id="1.10.760.10">
    <property type="entry name" value="Cytochrome c-like domain"/>
    <property type="match status" value="1"/>
</dbReference>
<dbReference type="EnsemblBacteria" id="ABF39800">
    <property type="protein sequence ID" value="ABF39800"/>
    <property type="gene ID" value="Acid345_0795"/>
</dbReference>
<evidence type="ECO:0000256" key="5">
    <source>
        <dbReference type="SAM" id="MobiDB-lite"/>
    </source>
</evidence>
<dbReference type="STRING" id="204669.Acid345_0795"/>
<dbReference type="HOGENOM" id="CLU_537379_0_0_0"/>
<dbReference type="InterPro" id="IPR051395">
    <property type="entry name" value="Cytochrome_c_Peroxidase/MauG"/>
</dbReference>
<dbReference type="Proteomes" id="UP000002432">
    <property type="component" value="Chromosome"/>
</dbReference>
<organism evidence="8 9">
    <name type="scientific">Koribacter versatilis (strain Ellin345)</name>
    <dbReference type="NCBI Taxonomy" id="204669"/>
    <lineage>
        <taxon>Bacteria</taxon>
        <taxon>Pseudomonadati</taxon>
        <taxon>Acidobacteriota</taxon>
        <taxon>Terriglobia</taxon>
        <taxon>Terriglobales</taxon>
        <taxon>Candidatus Korobacteraceae</taxon>
        <taxon>Candidatus Korobacter</taxon>
    </lineage>
</organism>
<evidence type="ECO:0000256" key="1">
    <source>
        <dbReference type="ARBA" id="ARBA00022617"/>
    </source>
</evidence>
<dbReference type="EMBL" id="CP000360">
    <property type="protein sequence ID" value="ABF39800.1"/>
    <property type="molecule type" value="Genomic_DNA"/>
</dbReference>
<feature type="domain" description="Cytochrome c" evidence="7">
    <location>
        <begin position="364"/>
        <end position="511"/>
    </location>
</feature>
<sequence length="511" mass="55377">MKFGRSWMLMCSLLTVLLLTTLVAAQKDPGVRKGAPGAGTPLNGLTPIELNMFFEGFQRTVQLEGVCDDCTDVTLGTFVDPAKANLVTQTNSSGLGVRFNGDQCSSCHNQPAVGGSGGFMVPNPQAPANLQRPPENPMFDLIPHRKGATNAVPSFIHQYGPIREVRFARKPDGSPDGGVHQLFSVVGRSDIFPAGQENTCTSAVLPPTDFESQYRSGNLRFRIPLQLFGLGIIDGIQDREILGRHQATASVRQLFGIQGVPNHSGNDGTITRFGWKAQNKSIAIFSGEAYNVEMGVTNDLFTQATDESPLCTADKSEPNDITRLDPDDTRNQSFYNPNHEVADWLMFAIFMRFLDAPQPATFTDSAQHGQQLFGTGPDNPGVGCVLCHTATMNTPARSETPALENLTVHPYTDLLIHHMGSGLADDITQGQATGDMFRTTPLWGVGQRMFFLHDGRTSDLLQAIEAHASGGDSHGMKPYGYGPSEANAVIRKFNALPAKDQQSVLDFLRAL</sequence>
<dbReference type="OrthoDB" id="9805202at2"/>
<keyword evidence="3 4" id="KW-0408">Iron</keyword>
<evidence type="ECO:0000259" key="7">
    <source>
        <dbReference type="PROSITE" id="PS51007"/>
    </source>
</evidence>
<dbReference type="PROSITE" id="PS51007">
    <property type="entry name" value="CYTC"/>
    <property type="match status" value="1"/>
</dbReference>
<dbReference type="InterPro" id="IPR009056">
    <property type="entry name" value="Cyt_c-like_dom"/>
</dbReference>
<dbReference type="InterPro" id="IPR010538">
    <property type="entry name" value="DHOR"/>
</dbReference>
<gene>
    <name evidence="8" type="ordered locus">Acid345_0795</name>
</gene>
<dbReference type="KEGG" id="aba:Acid345_0795"/>
<dbReference type="eggNOG" id="COG3488">
    <property type="taxonomic scope" value="Bacteria"/>
</dbReference>
<feature type="region of interest" description="Disordered" evidence="5">
    <location>
        <begin position="309"/>
        <end position="332"/>
    </location>
</feature>
<dbReference type="GO" id="GO:0009055">
    <property type="term" value="F:electron transfer activity"/>
    <property type="evidence" value="ECO:0007669"/>
    <property type="project" value="InterPro"/>
</dbReference>
<keyword evidence="2 4" id="KW-0479">Metal-binding</keyword>
<dbReference type="AlphaFoldDB" id="Q1ITK0"/>
<dbReference type="PANTHER" id="PTHR30600">
    <property type="entry name" value="CYTOCHROME C PEROXIDASE-RELATED"/>
    <property type="match status" value="1"/>
</dbReference>
<dbReference type="InterPro" id="IPR036909">
    <property type="entry name" value="Cyt_c-like_dom_sf"/>
</dbReference>
<evidence type="ECO:0000256" key="2">
    <source>
        <dbReference type="ARBA" id="ARBA00022723"/>
    </source>
</evidence>
<keyword evidence="1 4" id="KW-0349">Heme</keyword>
<accession>Q1ITK0</accession>
<evidence type="ECO:0000313" key="9">
    <source>
        <dbReference type="Proteomes" id="UP000002432"/>
    </source>
</evidence>
<dbReference type="Pfam" id="PF06537">
    <property type="entry name" value="DHOR"/>
    <property type="match status" value="1"/>
</dbReference>